<sequence length="696" mass="78388">MAVIGTLSRDLVRHPTLPRLLSGELRRVSATAQCQGLDALVAWGKPSCRKRSEALAEQTGLSLFRLGEGFLRAYAEHEDFPSLSLIVDDLGTYDDADHPSRLEALLNAEESPLEGIETETDAAMRLLISERLSRYNDAPDLDVSLLRSDDRERVLVVDQAQEGERGRTSQRASRFEDMLAAASAENPGATVYVYAPCTGNVSQTRNHEPSGNGVEVGRIVVLRERVNPWSLIERMDRIYTVSAHIGFEALMAGLPVSVFGMPWYAGWGVTDDRLPCARRTPMRTVRELFAAAYIRYSRYLDPETLEPGDIFDVMRWLTRQRRVEGRIQGRRVMVGFRRWKAANLGSRLALLPARLSRVPNAGKAECLGLGPQDALVLWGRDIPSDVALLSACTGTRVLHMEDGFVRSVGLGSDMVPPYSIVLDERGIYFDPGQASDLEHLLNTHRFTDDELDRAERIRDWIVKHRITKYNLEPHRVPDWEAQGREVVLVPGQVEDDASIRYGANAVRTNLELLKAARRAHPDGFLVYKPHPDVIRGGREGHVVLSEALEVVDHVETELSVISCIEACHTLHTMTSLTGFDALLRGKRVVTYGEPFYAGWGLTDDRARDAKALARRSRCLGLTELVAGTLLLYPLYWDPVLNGYTSCEAVLRRIIQEREALMAQTGLMFQRLGYGRRQWLKLKIIYRSFMWERRFSR</sequence>
<comment type="caution">
    <text evidence="1">The sequence shown here is derived from an EMBL/GenBank/DDBJ whole genome shotgun (WGS) entry which is preliminary data.</text>
</comment>
<dbReference type="CDD" id="cd16439">
    <property type="entry name" value="beta_Kdo_transferase_KpsC_2"/>
    <property type="match status" value="1"/>
</dbReference>
<proteinExistence type="predicted"/>
<dbReference type="Pfam" id="PF05159">
    <property type="entry name" value="Capsule_synth"/>
    <property type="match status" value="3"/>
</dbReference>
<dbReference type="OrthoDB" id="543755at2"/>
<organism evidence="1 2">
    <name type="scientific">Halomonas eurihalina</name>
    <dbReference type="NCBI Taxonomy" id="42566"/>
    <lineage>
        <taxon>Bacteria</taxon>
        <taxon>Pseudomonadati</taxon>
        <taxon>Pseudomonadota</taxon>
        <taxon>Gammaproteobacteria</taxon>
        <taxon>Oceanospirillales</taxon>
        <taxon>Halomonadaceae</taxon>
        <taxon>Halomonas</taxon>
    </lineage>
</organism>
<protein>
    <submittedName>
        <fullName evidence="1">Capsular polysaccharide biosynthesis protein</fullName>
    </submittedName>
</protein>
<accession>A0A5D9DBT3</accession>
<reference evidence="1 2" key="1">
    <citation type="submission" date="2019-08" db="EMBL/GenBank/DDBJ databases">
        <title>Draft Genome Sequence of Halomonas eurihalina Isolated from Preserved Hide-surface.</title>
        <authorList>
            <person name="Hussain S.A."/>
            <person name="Xu A."/>
            <person name="Sarker M."/>
            <person name="Sommers C."/>
        </authorList>
    </citation>
    <scope>NUCLEOTIDE SEQUENCE [LARGE SCALE GENOMIC DNA]</scope>
    <source>
        <strain evidence="1 2">MS1</strain>
    </source>
</reference>
<evidence type="ECO:0000313" key="2">
    <source>
        <dbReference type="Proteomes" id="UP000324260"/>
    </source>
</evidence>
<gene>
    <name evidence="1" type="ORF">FZZ93_04200</name>
</gene>
<dbReference type="AlphaFoldDB" id="A0A5D9DBT3"/>
<name>A0A5D9DBT3_HALER</name>
<dbReference type="Proteomes" id="UP000324260">
    <property type="component" value="Unassembled WGS sequence"/>
</dbReference>
<evidence type="ECO:0000313" key="1">
    <source>
        <dbReference type="EMBL" id="TZG40682.1"/>
    </source>
</evidence>
<dbReference type="EMBL" id="VTPU01000003">
    <property type="protein sequence ID" value="TZG40682.1"/>
    <property type="molecule type" value="Genomic_DNA"/>
</dbReference>
<keyword evidence="2" id="KW-1185">Reference proteome</keyword>
<dbReference type="CDD" id="cd16440">
    <property type="entry name" value="beta_Kdo_transferase_KpsC_1"/>
    <property type="match status" value="1"/>
</dbReference>
<dbReference type="GO" id="GO:0015774">
    <property type="term" value="P:polysaccharide transport"/>
    <property type="evidence" value="ECO:0007669"/>
    <property type="project" value="InterPro"/>
</dbReference>
<dbReference type="InterPro" id="IPR007833">
    <property type="entry name" value="Capsule_polysaccharide_synth"/>
</dbReference>
<dbReference type="GO" id="GO:0000271">
    <property type="term" value="P:polysaccharide biosynthetic process"/>
    <property type="evidence" value="ECO:0007669"/>
    <property type="project" value="InterPro"/>
</dbReference>